<dbReference type="KEGG" id="sla:SERLADRAFT_436377"/>
<gene>
    <name evidence="1" type="ORF">SERLADRAFT_436377</name>
</gene>
<dbReference type="RefSeq" id="XP_007316739.1">
    <property type="nucleotide sequence ID" value="XM_007316677.1"/>
</dbReference>
<reference evidence="2" key="1">
    <citation type="journal article" date="2011" name="Science">
        <title>The plant cell wall-decomposing machinery underlies the functional diversity of forest fungi.</title>
        <authorList>
            <person name="Eastwood D.C."/>
            <person name="Floudas D."/>
            <person name="Binder M."/>
            <person name="Majcherczyk A."/>
            <person name="Schneider P."/>
            <person name="Aerts A."/>
            <person name="Asiegbu F.O."/>
            <person name="Baker S.E."/>
            <person name="Barry K."/>
            <person name="Bendiksby M."/>
            <person name="Blumentritt M."/>
            <person name="Coutinho P.M."/>
            <person name="Cullen D."/>
            <person name="de Vries R.P."/>
            <person name="Gathman A."/>
            <person name="Goodell B."/>
            <person name="Henrissat B."/>
            <person name="Ihrmark K."/>
            <person name="Kauserud H."/>
            <person name="Kohler A."/>
            <person name="LaButti K."/>
            <person name="Lapidus A."/>
            <person name="Lavin J.L."/>
            <person name="Lee Y.-H."/>
            <person name="Lindquist E."/>
            <person name="Lilly W."/>
            <person name="Lucas S."/>
            <person name="Morin E."/>
            <person name="Murat C."/>
            <person name="Oguiza J.A."/>
            <person name="Park J."/>
            <person name="Pisabarro A.G."/>
            <person name="Riley R."/>
            <person name="Rosling A."/>
            <person name="Salamov A."/>
            <person name="Schmidt O."/>
            <person name="Schmutz J."/>
            <person name="Skrede I."/>
            <person name="Stenlid J."/>
            <person name="Wiebenga A."/>
            <person name="Xie X."/>
            <person name="Kuees U."/>
            <person name="Hibbett D.S."/>
            <person name="Hoffmeister D."/>
            <person name="Hoegberg N."/>
            <person name="Martin F."/>
            <person name="Grigoriev I.V."/>
            <person name="Watkinson S.C."/>
        </authorList>
    </citation>
    <scope>NUCLEOTIDE SEQUENCE [LARGE SCALE GENOMIC DNA]</scope>
    <source>
        <strain evidence="2">S7.9</strain>
    </source>
</reference>
<name>F8NQA6_SERL9</name>
<accession>F8NQA6</accession>
<organism evidence="2">
    <name type="scientific">Serpula lacrymans var. lacrymans (strain S7.9)</name>
    <name type="common">Dry rot fungus</name>
    <dbReference type="NCBI Taxonomy" id="578457"/>
    <lineage>
        <taxon>Eukaryota</taxon>
        <taxon>Fungi</taxon>
        <taxon>Dikarya</taxon>
        <taxon>Basidiomycota</taxon>
        <taxon>Agaricomycotina</taxon>
        <taxon>Agaricomycetes</taxon>
        <taxon>Agaricomycetidae</taxon>
        <taxon>Boletales</taxon>
        <taxon>Coniophorineae</taxon>
        <taxon>Serpulaceae</taxon>
        <taxon>Serpula</taxon>
    </lineage>
</organism>
<protein>
    <submittedName>
        <fullName evidence="1">Uncharacterized protein</fullName>
    </submittedName>
</protein>
<dbReference type="GeneID" id="18814680"/>
<dbReference type="HOGENOM" id="CLU_148200_1_0_1"/>
<evidence type="ECO:0000313" key="1">
    <source>
        <dbReference type="EMBL" id="EGO26566.1"/>
    </source>
</evidence>
<evidence type="ECO:0000313" key="2">
    <source>
        <dbReference type="Proteomes" id="UP000008064"/>
    </source>
</evidence>
<sequence length="137" mass="15400">MSDSNWKKLIQMVSALCKKFKKVQQGLSSSKLAFGNINSTADSKNTEAWIAQEKKAQQNQLHKENAMDIYEVSLAKLPSKAEIQLHLLQQETRNGVVPGTTAWLSVGLKLKETQIQLQIYAKQINKKGTTTEKLELE</sequence>
<dbReference type="Proteomes" id="UP000008064">
    <property type="component" value="Unassembled WGS sequence"/>
</dbReference>
<proteinExistence type="predicted"/>
<dbReference type="AlphaFoldDB" id="F8NQA6"/>
<dbReference type="EMBL" id="GL945432">
    <property type="protein sequence ID" value="EGO26566.1"/>
    <property type="molecule type" value="Genomic_DNA"/>
</dbReference>
<dbReference type="OrthoDB" id="3238155at2759"/>